<dbReference type="SUPFAM" id="SSF47954">
    <property type="entry name" value="Cyclin-like"/>
    <property type="match status" value="1"/>
</dbReference>
<sequence>MENLVFFFAEMSLVEYCMIAYCPSILAASAVYAARCTLHRTPLWTETLKRHTSYPEQQLRYVHVYMCVGCGEVMIPEKPKPLPPLPASGSKAFLGT</sequence>
<evidence type="ECO:0000256" key="1">
    <source>
        <dbReference type="SAM" id="MobiDB-lite"/>
    </source>
</evidence>
<dbReference type="AlphaFoldDB" id="A0A5K1GE27"/>
<dbReference type="Gene3D" id="1.10.472.10">
    <property type="entry name" value="Cyclin-like"/>
    <property type="match status" value="1"/>
</dbReference>
<proteinExistence type="predicted"/>
<dbReference type="Pfam" id="PF02984">
    <property type="entry name" value="Cyclin_C"/>
    <property type="match status" value="1"/>
</dbReference>
<dbReference type="EMBL" id="LR721787">
    <property type="protein sequence ID" value="VVW73505.1"/>
    <property type="molecule type" value="Genomic_DNA"/>
</dbReference>
<dbReference type="InterPro" id="IPR004367">
    <property type="entry name" value="Cyclin_C-dom"/>
</dbReference>
<organism evidence="3">
    <name type="scientific">Nymphaea colorata</name>
    <name type="common">pocket water lily</name>
    <dbReference type="NCBI Taxonomy" id="210225"/>
    <lineage>
        <taxon>Eukaryota</taxon>
        <taxon>Viridiplantae</taxon>
        <taxon>Streptophyta</taxon>
        <taxon>Embryophyta</taxon>
        <taxon>Tracheophyta</taxon>
        <taxon>Spermatophyta</taxon>
        <taxon>Magnoliopsida</taxon>
        <taxon>Nymphaeales</taxon>
        <taxon>Nymphaeaceae</taxon>
        <taxon>Nymphaea</taxon>
    </lineage>
</organism>
<gene>
    <name evidence="3" type="ORF">NYM_LOCUS26442</name>
</gene>
<name>A0A5K1GE27_9MAGN</name>
<feature type="domain" description="Cyclin C-terminal" evidence="2">
    <location>
        <begin position="1"/>
        <end position="88"/>
    </location>
</feature>
<dbReference type="SMART" id="SM01332">
    <property type="entry name" value="Cyclin_C"/>
    <property type="match status" value="1"/>
</dbReference>
<evidence type="ECO:0000259" key="2">
    <source>
        <dbReference type="SMART" id="SM01332"/>
    </source>
</evidence>
<reference evidence="3" key="1">
    <citation type="submission" date="2019-09" db="EMBL/GenBank/DDBJ databases">
        <authorList>
            <person name="Zhang L."/>
        </authorList>
    </citation>
    <scope>NUCLEOTIDE SEQUENCE</scope>
</reference>
<evidence type="ECO:0000313" key="3">
    <source>
        <dbReference type="EMBL" id="VVW73505.1"/>
    </source>
</evidence>
<dbReference type="InterPro" id="IPR036915">
    <property type="entry name" value="Cyclin-like_sf"/>
</dbReference>
<feature type="region of interest" description="Disordered" evidence="1">
    <location>
        <begin position="77"/>
        <end position="96"/>
    </location>
</feature>
<protein>
    <recommendedName>
        <fullName evidence="2">Cyclin C-terminal domain-containing protein</fullName>
    </recommendedName>
</protein>
<accession>A0A5K1GE27</accession>